<organism evidence="1 2">
    <name type="scientific">Rhodocollybia butyracea</name>
    <dbReference type="NCBI Taxonomy" id="206335"/>
    <lineage>
        <taxon>Eukaryota</taxon>
        <taxon>Fungi</taxon>
        <taxon>Dikarya</taxon>
        <taxon>Basidiomycota</taxon>
        <taxon>Agaricomycotina</taxon>
        <taxon>Agaricomycetes</taxon>
        <taxon>Agaricomycetidae</taxon>
        <taxon>Agaricales</taxon>
        <taxon>Marasmiineae</taxon>
        <taxon>Omphalotaceae</taxon>
        <taxon>Rhodocollybia</taxon>
    </lineage>
</organism>
<dbReference type="PANTHER" id="PTHR22845">
    <property type="entry name" value="APOPTOTIC PROTEASE-ACTIVATING FACTOR 1"/>
    <property type="match status" value="1"/>
</dbReference>
<protein>
    <recommendedName>
        <fullName evidence="3">NB-ARC domain-containing protein</fullName>
    </recommendedName>
</protein>
<proteinExistence type="predicted"/>
<dbReference type="InterPro" id="IPR027417">
    <property type="entry name" value="P-loop_NTPase"/>
</dbReference>
<keyword evidence="2" id="KW-1185">Reference proteome</keyword>
<dbReference type="Proteomes" id="UP000772434">
    <property type="component" value="Unassembled WGS sequence"/>
</dbReference>
<reference evidence="1" key="1">
    <citation type="submission" date="2020-11" db="EMBL/GenBank/DDBJ databases">
        <authorList>
            <consortium name="DOE Joint Genome Institute"/>
            <person name="Ahrendt S."/>
            <person name="Riley R."/>
            <person name="Andreopoulos W."/>
            <person name="Labutti K."/>
            <person name="Pangilinan J."/>
            <person name="Ruiz-Duenas F.J."/>
            <person name="Barrasa J.M."/>
            <person name="Sanchez-Garcia M."/>
            <person name="Camarero S."/>
            <person name="Miyauchi S."/>
            <person name="Serrano A."/>
            <person name="Linde D."/>
            <person name="Babiker R."/>
            <person name="Drula E."/>
            <person name="Ayuso-Fernandez I."/>
            <person name="Pacheco R."/>
            <person name="Padilla G."/>
            <person name="Ferreira P."/>
            <person name="Barriuso J."/>
            <person name="Kellner H."/>
            <person name="Castanera R."/>
            <person name="Alfaro M."/>
            <person name="Ramirez L."/>
            <person name="Pisabarro A.G."/>
            <person name="Kuo A."/>
            <person name="Tritt A."/>
            <person name="Lipzen A."/>
            <person name="He G."/>
            <person name="Yan M."/>
            <person name="Ng V."/>
            <person name="Cullen D."/>
            <person name="Martin F."/>
            <person name="Rosso M.-N."/>
            <person name="Henrissat B."/>
            <person name="Hibbett D."/>
            <person name="Martinez A.T."/>
            <person name="Grigoriev I.V."/>
        </authorList>
    </citation>
    <scope>NUCLEOTIDE SEQUENCE</scope>
    <source>
        <strain evidence="1">AH 40177</strain>
    </source>
</reference>
<dbReference type="OrthoDB" id="2941463at2759"/>
<dbReference type="Gene3D" id="3.40.50.300">
    <property type="entry name" value="P-loop containing nucleotide triphosphate hydrolases"/>
    <property type="match status" value="1"/>
</dbReference>
<accession>A0A9P5PF46</accession>
<evidence type="ECO:0000313" key="1">
    <source>
        <dbReference type="EMBL" id="KAF9062154.1"/>
    </source>
</evidence>
<name>A0A9P5PF46_9AGAR</name>
<evidence type="ECO:0000313" key="2">
    <source>
        <dbReference type="Proteomes" id="UP000772434"/>
    </source>
</evidence>
<comment type="caution">
    <text evidence="1">The sequence shown here is derived from an EMBL/GenBank/DDBJ whole genome shotgun (WGS) entry which is preliminary data.</text>
</comment>
<gene>
    <name evidence="1" type="ORF">BDP27DRAFT_1428190</name>
</gene>
<sequence length="291" mass="32917">MFGNEVEDVLHFLANIEKEWLLIFDNADHGVDLAKYIPRCNHGNVLITTRDKEVHQLSSLDHPFPDIPDLIVDEAIELLLKSAHQEDSEETHLAIVHALGCQALAIATAGTYVWQHPTCQLKDYLKVFNQKHDALLNFKLNTMDRYDSTIFIAFQLSFDFLSGTTKSFMKMCSLFHHFAIPIEIFYRGMSFTLEDFSDELDVNDSVDELAKMSLASYSADDHSISFHPVIHHCAQEIVGEDNLDYVGMLLLADVTPGVAESSEDYQLQRQLLAHADHLYDETTGFPSVLIA</sequence>
<evidence type="ECO:0008006" key="3">
    <source>
        <dbReference type="Google" id="ProtNLM"/>
    </source>
</evidence>
<dbReference type="EMBL" id="JADNRY010000180">
    <property type="protein sequence ID" value="KAF9062154.1"/>
    <property type="molecule type" value="Genomic_DNA"/>
</dbReference>
<dbReference type="SUPFAM" id="SSF52540">
    <property type="entry name" value="P-loop containing nucleoside triphosphate hydrolases"/>
    <property type="match status" value="1"/>
</dbReference>
<dbReference type="AlphaFoldDB" id="A0A9P5PF46"/>
<dbReference type="PANTHER" id="PTHR22845:SF5">
    <property type="entry name" value="APOPTOTIC PROTEASE-ACTIVATING FACTOR 1"/>
    <property type="match status" value="1"/>
</dbReference>